<keyword evidence="2" id="KW-0201">Cytochrome c-type biogenesis</keyword>
<comment type="caution">
    <text evidence="6">The sequence shown here is derived from an EMBL/GenBank/DDBJ whole genome shotgun (WGS) entry which is preliminary data.</text>
</comment>
<feature type="domain" description="Thioredoxin" evidence="5">
    <location>
        <begin position="38"/>
        <end position="180"/>
    </location>
</feature>
<proteinExistence type="predicted"/>
<dbReference type="RefSeq" id="WP_379594724.1">
    <property type="nucleotide sequence ID" value="NZ_JBHRTN010000004.1"/>
</dbReference>
<feature type="chain" id="PRO_5046555777" evidence="4">
    <location>
        <begin position="27"/>
        <end position="182"/>
    </location>
</feature>
<evidence type="ECO:0000256" key="4">
    <source>
        <dbReference type="SAM" id="SignalP"/>
    </source>
</evidence>
<evidence type="ECO:0000256" key="1">
    <source>
        <dbReference type="ARBA" id="ARBA00004196"/>
    </source>
</evidence>
<dbReference type="PROSITE" id="PS51352">
    <property type="entry name" value="THIOREDOXIN_2"/>
    <property type="match status" value="1"/>
</dbReference>
<evidence type="ECO:0000256" key="2">
    <source>
        <dbReference type="ARBA" id="ARBA00022748"/>
    </source>
</evidence>
<keyword evidence="4" id="KW-0732">Signal</keyword>
<comment type="subcellular location">
    <subcellularLocation>
        <location evidence="1">Cell envelope</location>
    </subcellularLocation>
</comment>
<evidence type="ECO:0000313" key="7">
    <source>
        <dbReference type="Proteomes" id="UP001595593"/>
    </source>
</evidence>
<dbReference type="CDD" id="cd02966">
    <property type="entry name" value="TlpA_like_family"/>
    <property type="match status" value="1"/>
</dbReference>
<dbReference type="Pfam" id="PF08534">
    <property type="entry name" value="Redoxin"/>
    <property type="match status" value="1"/>
</dbReference>
<dbReference type="InterPro" id="IPR036249">
    <property type="entry name" value="Thioredoxin-like_sf"/>
</dbReference>
<dbReference type="InterPro" id="IPR050553">
    <property type="entry name" value="Thioredoxin_ResA/DsbE_sf"/>
</dbReference>
<dbReference type="EMBL" id="JBHRTN010000004">
    <property type="protein sequence ID" value="MFC3124012.1"/>
    <property type="molecule type" value="Genomic_DNA"/>
</dbReference>
<protein>
    <submittedName>
        <fullName evidence="6">TlpA family protein disulfide reductase</fullName>
    </submittedName>
</protein>
<dbReference type="InterPro" id="IPR017937">
    <property type="entry name" value="Thioredoxin_CS"/>
</dbReference>
<evidence type="ECO:0000259" key="5">
    <source>
        <dbReference type="PROSITE" id="PS51352"/>
    </source>
</evidence>
<keyword evidence="7" id="KW-1185">Reference proteome</keyword>
<evidence type="ECO:0000313" key="6">
    <source>
        <dbReference type="EMBL" id="MFC3124012.1"/>
    </source>
</evidence>
<evidence type="ECO:0000256" key="3">
    <source>
        <dbReference type="ARBA" id="ARBA00023284"/>
    </source>
</evidence>
<feature type="signal peptide" evidence="4">
    <location>
        <begin position="1"/>
        <end position="26"/>
    </location>
</feature>
<name>A0ABV7FZ09_9PROT</name>
<gene>
    <name evidence="6" type="ORF">ACFOD4_02970</name>
</gene>
<organism evidence="6 7">
    <name type="scientific">Teichococcus globiformis</name>
    <dbReference type="NCBI Taxonomy" id="2307229"/>
    <lineage>
        <taxon>Bacteria</taxon>
        <taxon>Pseudomonadati</taxon>
        <taxon>Pseudomonadota</taxon>
        <taxon>Alphaproteobacteria</taxon>
        <taxon>Acetobacterales</taxon>
        <taxon>Roseomonadaceae</taxon>
        <taxon>Roseomonas</taxon>
    </lineage>
</organism>
<accession>A0ABV7FZ09</accession>
<reference evidence="7" key="1">
    <citation type="journal article" date="2019" name="Int. J. Syst. Evol. Microbiol.">
        <title>The Global Catalogue of Microorganisms (GCM) 10K type strain sequencing project: providing services to taxonomists for standard genome sequencing and annotation.</title>
        <authorList>
            <consortium name="The Broad Institute Genomics Platform"/>
            <consortium name="The Broad Institute Genome Sequencing Center for Infectious Disease"/>
            <person name="Wu L."/>
            <person name="Ma J."/>
        </authorList>
    </citation>
    <scope>NUCLEOTIDE SEQUENCE [LARGE SCALE GENOMIC DNA]</scope>
    <source>
        <strain evidence="7">KCTC 52094</strain>
    </source>
</reference>
<dbReference type="PROSITE" id="PS00194">
    <property type="entry name" value="THIOREDOXIN_1"/>
    <property type="match status" value="1"/>
</dbReference>
<dbReference type="PANTHER" id="PTHR42852">
    <property type="entry name" value="THIOL:DISULFIDE INTERCHANGE PROTEIN DSBE"/>
    <property type="match status" value="1"/>
</dbReference>
<sequence length="182" mass="19388">MRRSLLSLFAAGATLTTLLPVGQGIAAEGAEGLHKLNRTGPRPLPDFAFTDAGGVERRMADFAGRPVLINLWATWCAPCVAEMPALDRTQAALAEEGWAVLALSSDRGGAKQVEPFYARTRIEHLGLWLDPGGAAGRSLGARGLPTSIIVDRKGQELARVEGAAEWDHPEWLKALRGLVGEA</sequence>
<dbReference type="SUPFAM" id="SSF52833">
    <property type="entry name" value="Thioredoxin-like"/>
    <property type="match status" value="1"/>
</dbReference>
<dbReference type="InterPro" id="IPR013740">
    <property type="entry name" value="Redoxin"/>
</dbReference>
<keyword evidence="3" id="KW-0676">Redox-active center</keyword>
<dbReference type="InterPro" id="IPR013766">
    <property type="entry name" value="Thioredoxin_domain"/>
</dbReference>
<dbReference type="Gene3D" id="3.40.30.10">
    <property type="entry name" value="Glutaredoxin"/>
    <property type="match status" value="1"/>
</dbReference>
<dbReference type="PANTHER" id="PTHR42852:SF18">
    <property type="entry name" value="CHROMOSOME UNDETERMINED SCAFFOLD_47, WHOLE GENOME SHOTGUN SEQUENCE"/>
    <property type="match status" value="1"/>
</dbReference>
<dbReference type="Proteomes" id="UP001595593">
    <property type="component" value="Unassembled WGS sequence"/>
</dbReference>